<reference evidence="1" key="1">
    <citation type="journal article" date="2013" name="Environ. Microbiol.">
        <title>Seasonally variable intestinal metagenomes of the red palm weevil (Rhynchophorus ferrugineus).</title>
        <authorList>
            <person name="Jia S."/>
            <person name="Zhang X."/>
            <person name="Zhang G."/>
            <person name="Yin A."/>
            <person name="Zhang S."/>
            <person name="Li F."/>
            <person name="Wang L."/>
            <person name="Zhao D."/>
            <person name="Yun Q."/>
            <person name="Tala"/>
            <person name="Wang J."/>
            <person name="Sun G."/>
            <person name="Baabdullah M."/>
            <person name="Yu X."/>
            <person name="Hu S."/>
            <person name="Al-Mssallem I.S."/>
            <person name="Yu J."/>
        </authorList>
    </citation>
    <scope>NUCLEOTIDE SEQUENCE</scope>
</reference>
<dbReference type="EMBL" id="KF124686">
    <property type="protein sequence ID" value="AIA92006.1"/>
    <property type="molecule type" value="Genomic_DNA"/>
</dbReference>
<evidence type="ECO:0000313" key="1">
    <source>
        <dbReference type="EMBL" id="AIA92006.1"/>
    </source>
</evidence>
<protein>
    <submittedName>
        <fullName evidence="1">CAZy families GT2 protein</fullName>
    </submittedName>
</protein>
<name>A0A060CGW7_9CHLB</name>
<dbReference type="AlphaFoldDB" id="A0A060CGW7"/>
<proteinExistence type="predicted"/>
<organism evidence="1">
    <name type="scientific">uncultured Chlorobium sp</name>
    <dbReference type="NCBI Taxonomy" id="309171"/>
    <lineage>
        <taxon>Bacteria</taxon>
        <taxon>Pseudomonadati</taxon>
        <taxon>Chlorobiota</taxon>
        <taxon>Chlorobiia</taxon>
        <taxon>Chlorobiales</taxon>
        <taxon>Chlorobiaceae</taxon>
        <taxon>Chlorobium/Pelodictyon group</taxon>
        <taxon>Chlorobium</taxon>
        <taxon>environmental samples</taxon>
    </lineage>
</organism>
<sequence length="159" mass="18262">PEEYLLLYPDVRASGMDPLIHYLQCGRQEGRKPCCSHIDYSGLTPERLARFRAAPPGDVVVCTSVAGNYERLLPPAYLNDGWRYVCYTDTPMESYGIWEMRPIPYDNADPTRRSRWAKLHLPELFPDARWVLWQDANFVIVGDLSPVLNFHDGSLPLYS</sequence>
<accession>A0A060CGW7</accession>
<feature type="non-terminal residue" evidence="1">
    <location>
        <position position="159"/>
    </location>
</feature>
<feature type="non-terminal residue" evidence="1">
    <location>
        <position position="1"/>
    </location>
</feature>